<evidence type="ECO:0000256" key="1">
    <source>
        <dbReference type="SAM" id="MobiDB-lite"/>
    </source>
</evidence>
<protein>
    <submittedName>
        <fullName evidence="3">CHAT domain-containing protein</fullName>
    </submittedName>
</protein>
<dbReference type="PANTHER" id="PTHR22576">
    <property type="entry name" value="MUCOSA ASSOCIATED LYMPHOID TISSUE LYMPHOMA TRANSLOCATION PROTEIN 1/PARACASPASE"/>
    <property type="match status" value="1"/>
</dbReference>
<reference evidence="3" key="1">
    <citation type="submission" date="2019-03" db="EMBL/GenBank/DDBJ databases">
        <title>Metabolic reconstructions from genomes of highly enriched 'Candidatus Accumulibacter' and 'Candidatus Competibacter' bioreactor populations.</title>
        <authorList>
            <person name="Annavajhala M.K."/>
            <person name="Welles L."/>
            <person name="Abbas B."/>
            <person name="Sorokin D."/>
            <person name="Park H."/>
            <person name="Van Loosdrecht M."/>
            <person name="Chandran K."/>
        </authorList>
    </citation>
    <scope>NUCLEOTIDE SEQUENCE</scope>
    <source>
        <strain evidence="3">SBR_L</strain>
    </source>
</reference>
<name>A0ABX1TDT2_9PROT</name>
<gene>
    <name evidence="3" type="ORF">E4Q08_19205</name>
</gene>
<dbReference type="Gene3D" id="3.40.50.1460">
    <property type="match status" value="1"/>
</dbReference>
<sequence>MSINPGVDLSGGEESRPSCVSSPARCMILLLIAAGESVMPAVLPFLRLLTAVLGLLVCSLAAAAPSKAQVALVVGIGAYQNAPPLPNPPNDARAVADSLKKLGFQVELAVDPDKTRLEQAIKRFGDQLQGARAGLFFYAGHGLQVSGRNYLVPADAKIDNERSLPFAAVDADLVLTQMETSTPVSLIFLDACRDNPFSRSLARSMGTRSAAVGRGLAQIAAGEGSLIVFATQPGNVAEDGQTGHSPFTEALLKNLEAPGLEVRQMLTRVRLQVKEKTNGKQIPWDHSSLTQDYFFMGPTTVIVQPQAAPATEPKAAAVDPMAVQLSLWESVRTSQDPADFEDYLKQYPDGKFAAIARRRLAALKTASLKEREPVATPAPESERPPGKAAPLTAPPAITRPPPEQLAAFEVMMQGTATNLTVGTSAQAQFQLRRNGEGLTAAIRVFPPLFATGVLQGQYRGGQCLLQGRMNEGFILKMAGACSPTGFSGQYQAEATGQIQQGIFRFQSN</sequence>
<dbReference type="EMBL" id="SPMX01000067">
    <property type="protein sequence ID" value="NMQ07214.1"/>
    <property type="molecule type" value="Genomic_DNA"/>
</dbReference>
<evidence type="ECO:0000259" key="2">
    <source>
        <dbReference type="PROSITE" id="PS50208"/>
    </source>
</evidence>
<dbReference type="PROSITE" id="PS50208">
    <property type="entry name" value="CASPASE_P20"/>
    <property type="match status" value="1"/>
</dbReference>
<dbReference type="Pfam" id="PF00656">
    <property type="entry name" value="Peptidase_C14"/>
    <property type="match status" value="1"/>
</dbReference>
<keyword evidence="4" id="KW-1185">Reference proteome</keyword>
<feature type="region of interest" description="Disordered" evidence="1">
    <location>
        <begin position="368"/>
        <end position="396"/>
    </location>
</feature>
<evidence type="ECO:0000313" key="4">
    <source>
        <dbReference type="Proteomes" id="UP000886469"/>
    </source>
</evidence>
<proteinExistence type="predicted"/>
<dbReference type="Proteomes" id="UP000886469">
    <property type="component" value="Unassembled WGS sequence"/>
</dbReference>
<dbReference type="PANTHER" id="PTHR22576:SF37">
    <property type="entry name" value="MUCOSA-ASSOCIATED LYMPHOID TISSUE LYMPHOMA TRANSLOCATION PROTEIN 1"/>
    <property type="match status" value="1"/>
</dbReference>
<dbReference type="InterPro" id="IPR029030">
    <property type="entry name" value="Caspase-like_dom_sf"/>
</dbReference>
<dbReference type="SUPFAM" id="SSF52129">
    <property type="entry name" value="Caspase-like"/>
    <property type="match status" value="1"/>
</dbReference>
<evidence type="ECO:0000313" key="3">
    <source>
        <dbReference type="EMBL" id="NMQ07214.1"/>
    </source>
</evidence>
<accession>A0ABX1TDT2</accession>
<comment type="caution">
    <text evidence="3">The sequence shown here is derived from an EMBL/GenBank/DDBJ whole genome shotgun (WGS) entry which is preliminary data.</text>
</comment>
<dbReference type="InterPro" id="IPR001309">
    <property type="entry name" value="Pept_C14_p20"/>
</dbReference>
<organism evidence="3 4">
    <name type="scientific">Candidatus Accumulibacter contiguus</name>
    <dbReference type="NCBI Taxonomy" id="2954381"/>
    <lineage>
        <taxon>Bacteria</taxon>
        <taxon>Pseudomonadati</taxon>
        <taxon>Pseudomonadota</taxon>
        <taxon>Betaproteobacteria</taxon>
        <taxon>Candidatus Accumulibacter</taxon>
    </lineage>
</organism>
<feature type="domain" description="Caspase family p20" evidence="2">
    <location>
        <begin position="67"/>
        <end position="144"/>
    </location>
</feature>
<dbReference type="InterPro" id="IPR011600">
    <property type="entry name" value="Pept_C14_caspase"/>
</dbReference>
<dbReference type="InterPro" id="IPR052039">
    <property type="entry name" value="Caspase-related_regulators"/>
</dbReference>